<feature type="domain" description="GAF" evidence="2">
    <location>
        <begin position="45"/>
        <end position="185"/>
    </location>
</feature>
<proteinExistence type="predicted"/>
<sequence length="199" mass="20970">MFNHRMPVAPRGVVSFPDGGQRRRRAHAQASRRAITWTDAGGSEPAREVLRNTLQSACDLIGAERGFILRSREDAALEVAYAHRIAPRPLLDTVLGPAARVLHRAMVGNAIGMSDRSGAILPCPDPGAAIVALPLDLGVQQCGVLCLLRSGSLRPLSALDLDILGALAEQAALALRAAQQESALSQLAARLNGLAPQLA</sequence>
<feature type="region of interest" description="Disordered" evidence="1">
    <location>
        <begin position="1"/>
        <end position="33"/>
    </location>
</feature>
<evidence type="ECO:0000259" key="2">
    <source>
        <dbReference type="SMART" id="SM00065"/>
    </source>
</evidence>
<evidence type="ECO:0000313" key="4">
    <source>
        <dbReference type="Proteomes" id="UP000199771"/>
    </source>
</evidence>
<evidence type="ECO:0000313" key="3">
    <source>
        <dbReference type="EMBL" id="SFF38406.1"/>
    </source>
</evidence>
<dbReference type="Gene3D" id="3.30.450.40">
    <property type="match status" value="1"/>
</dbReference>
<dbReference type="InterPro" id="IPR029016">
    <property type="entry name" value="GAF-like_dom_sf"/>
</dbReference>
<accession>A0A1I2IC29</accession>
<dbReference type="STRING" id="1076937.SAMN04488120_103105"/>
<dbReference type="SMART" id="SM00065">
    <property type="entry name" value="GAF"/>
    <property type="match status" value="1"/>
</dbReference>
<dbReference type="Proteomes" id="UP000199771">
    <property type="component" value="Unassembled WGS sequence"/>
</dbReference>
<organism evidence="3 4">
    <name type="scientific">Fontimonas thermophila</name>
    <dbReference type="NCBI Taxonomy" id="1076937"/>
    <lineage>
        <taxon>Bacteria</taxon>
        <taxon>Pseudomonadati</taxon>
        <taxon>Pseudomonadota</taxon>
        <taxon>Gammaproteobacteria</taxon>
        <taxon>Nevskiales</taxon>
        <taxon>Nevskiaceae</taxon>
        <taxon>Fontimonas</taxon>
    </lineage>
</organism>
<dbReference type="AlphaFoldDB" id="A0A1I2IC29"/>
<name>A0A1I2IC29_9GAMM</name>
<dbReference type="InterPro" id="IPR003018">
    <property type="entry name" value="GAF"/>
</dbReference>
<gene>
    <name evidence="3" type="ORF">SAMN04488120_103105</name>
</gene>
<dbReference type="EMBL" id="FOOC01000003">
    <property type="protein sequence ID" value="SFF38406.1"/>
    <property type="molecule type" value="Genomic_DNA"/>
</dbReference>
<dbReference type="SUPFAM" id="SSF55781">
    <property type="entry name" value="GAF domain-like"/>
    <property type="match status" value="1"/>
</dbReference>
<dbReference type="Pfam" id="PF13185">
    <property type="entry name" value="GAF_2"/>
    <property type="match status" value="1"/>
</dbReference>
<evidence type="ECO:0000256" key="1">
    <source>
        <dbReference type="SAM" id="MobiDB-lite"/>
    </source>
</evidence>
<keyword evidence="4" id="KW-1185">Reference proteome</keyword>
<reference evidence="3 4" key="1">
    <citation type="submission" date="2016-10" db="EMBL/GenBank/DDBJ databases">
        <authorList>
            <person name="de Groot N.N."/>
        </authorList>
    </citation>
    <scope>NUCLEOTIDE SEQUENCE [LARGE SCALE GENOMIC DNA]</scope>
    <source>
        <strain evidence="3 4">DSM 23609</strain>
    </source>
</reference>
<protein>
    <submittedName>
        <fullName evidence="3">GAF domain-containing protein</fullName>
    </submittedName>
</protein>